<dbReference type="InterPro" id="IPR058245">
    <property type="entry name" value="NreC/VraR/RcsB-like_REC"/>
</dbReference>
<evidence type="ECO:0000259" key="6">
    <source>
        <dbReference type="PROSITE" id="PS50043"/>
    </source>
</evidence>
<evidence type="ECO:0000256" key="4">
    <source>
        <dbReference type="ARBA" id="ARBA00023163"/>
    </source>
</evidence>
<dbReference type="InterPro" id="IPR001789">
    <property type="entry name" value="Sig_transdc_resp-reg_receiver"/>
</dbReference>
<dbReference type="Gene3D" id="3.40.50.2300">
    <property type="match status" value="1"/>
</dbReference>
<dbReference type="GO" id="GO:0000160">
    <property type="term" value="P:phosphorelay signal transduction system"/>
    <property type="evidence" value="ECO:0007669"/>
    <property type="project" value="InterPro"/>
</dbReference>
<dbReference type="RefSeq" id="WP_131015050.1">
    <property type="nucleotide sequence ID" value="NZ_SIRE01000013.1"/>
</dbReference>
<dbReference type="InterPro" id="IPR016032">
    <property type="entry name" value="Sig_transdc_resp-reg_C-effctor"/>
</dbReference>
<dbReference type="CDD" id="cd06170">
    <property type="entry name" value="LuxR_C_like"/>
    <property type="match status" value="1"/>
</dbReference>
<dbReference type="InterPro" id="IPR011006">
    <property type="entry name" value="CheY-like_superfamily"/>
</dbReference>
<dbReference type="GO" id="GO:0006355">
    <property type="term" value="P:regulation of DNA-templated transcription"/>
    <property type="evidence" value="ECO:0007669"/>
    <property type="project" value="InterPro"/>
</dbReference>
<dbReference type="SMART" id="SM00448">
    <property type="entry name" value="REC"/>
    <property type="match status" value="1"/>
</dbReference>
<dbReference type="Proteomes" id="UP000293142">
    <property type="component" value="Unassembled WGS sequence"/>
</dbReference>
<dbReference type="InterPro" id="IPR039420">
    <property type="entry name" value="WalR-like"/>
</dbReference>
<evidence type="ECO:0000256" key="3">
    <source>
        <dbReference type="ARBA" id="ARBA00023125"/>
    </source>
</evidence>
<dbReference type="GO" id="GO:0003677">
    <property type="term" value="F:DNA binding"/>
    <property type="evidence" value="ECO:0007669"/>
    <property type="project" value="UniProtKB-KW"/>
</dbReference>
<evidence type="ECO:0000259" key="7">
    <source>
        <dbReference type="PROSITE" id="PS50110"/>
    </source>
</evidence>
<protein>
    <submittedName>
        <fullName evidence="8">Response regulator transcription factor</fullName>
    </submittedName>
</protein>
<keyword evidence="1 5" id="KW-0597">Phosphoprotein</keyword>
<dbReference type="PROSITE" id="PS50110">
    <property type="entry name" value="RESPONSE_REGULATORY"/>
    <property type="match status" value="1"/>
</dbReference>
<dbReference type="CDD" id="cd17535">
    <property type="entry name" value="REC_NarL-like"/>
    <property type="match status" value="1"/>
</dbReference>
<feature type="modified residue" description="4-aspartylphosphate" evidence="5">
    <location>
        <position position="55"/>
    </location>
</feature>
<dbReference type="Pfam" id="PF00196">
    <property type="entry name" value="GerE"/>
    <property type="match status" value="1"/>
</dbReference>
<evidence type="ECO:0000256" key="2">
    <source>
        <dbReference type="ARBA" id="ARBA00023015"/>
    </source>
</evidence>
<feature type="domain" description="Response regulatory" evidence="7">
    <location>
        <begin position="4"/>
        <end position="120"/>
    </location>
</feature>
<feature type="domain" description="HTH luxR-type" evidence="6">
    <location>
        <begin position="147"/>
        <end position="212"/>
    </location>
</feature>
<reference evidence="8 9" key="1">
    <citation type="submission" date="2019-02" db="EMBL/GenBank/DDBJ databases">
        <title>Paenibacillus sp. nov., isolated from surface-sterilized tissue of Thalictrum simplex L.</title>
        <authorList>
            <person name="Tuo L."/>
        </authorList>
    </citation>
    <scope>NUCLEOTIDE SEQUENCE [LARGE SCALE GENOMIC DNA]</scope>
    <source>
        <strain evidence="8 9">N2SHLJ1</strain>
    </source>
</reference>
<sequence length="216" mass="24135">MPIRVMLVDDHAVLLSGLSMLVNAQEDMTVVGMAGNGSEAFEAAMRLKPDVIMMDISMAGENGLSATYRLKTALPETEILILTMYDDRDLLFNAIKAGATGYILKTAQQMEVISAIRALYRNETYLYQQAAKELIGPLLEKMKNGQQPSEFSSLTQRECDIVSLLAKGYSHKEIAYSLYISVKTVEAHKAKIMKKLQLHTRQELVSYAFKHGLLHF</sequence>
<dbReference type="PANTHER" id="PTHR43214:SF37">
    <property type="entry name" value="TRANSCRIPTIONAL REGULATORY PROTEIN YDFI"/>
    <property type="match status" value="1"/>
</dbReference>
<comment type="caution">
    <text evidence="8">The sequence shown here is derived from an EMBL/GenBank/DDBJ whole genome shotgun (WGS) entry which is preliminary data.</text>
</comment>
<dbReference type="PANTHER" id="PTHR43214">
    <property type="entry name" value="TWO-COMPONENT RESPONSE REGULATOR"/>
    <property type="match status" value="1"/>
</dbReference>
<dbReference type="SMART" id="SM00421">
    <property type="entry name" value="HTH_LUXR"/>
    <property type="match status" value="1"/>
</dbReference>
<organism evidence="8 9">
    <name type="scientific">Paenibacillus thalictri</name>
    <dbReference type="NCBI Taxonomy" id="2527873"/>
    <lineage>
        <taxon>Bacteria</taxon>
        <taxon>Bacillati</taxon>
        <taxon>Bacillota</taxon>
        <taxon>Bacilli</taxon>
        <taxon>Bacillales</taxon>
        <taxon>Paenibacillaceae</taxon>
        <taxon>Paenibacillus</taxon>
    </lineage>
</organism>
<evidence type="ECO:0000256" key="1">
    <source>
        <dbReference type="ARBA" id="ARBA00022553"/>
    </source>
</evidence>
<keyword evidence="3" id="KW-0238">DNA-binding</keyword>
<dbReference type="SUPFAM" id="SSF52172">
    <property type="entry name" value="CheY-like"/>
    <property type="match status" value="1"/>
</dbReference>
<keyword evidence="9" id="KW-1185">Reference proteome</keyword>
<dbReference type="Pfam" id="PF00072">
    <property type="entry name" value="Response_reg"/>
    <property type="match status" value="1"/>
</dbReference>
<keyword evidence="2" id="KW-0805">Transcription regulation</keyword>
<gene>
    <name evidence="8" type="ORF">EYB31_19310</name>
</gene>
<evidence type="ECO:0000313" key="8">
    <source>
        <dbReference type="EMBL" id="TBL76577.1"/>
    </source>
</evidence>
<dbReference type="PRINTS" id="PR00038">
    <property type="entry name" value="HTHLUXR"/>
</dbReference>
<dbReference type="PROSITE" id="PS50043">
    <property type="entry name" value="HTH_LUXR_2"/>
    <property type="match status" value="1"/>
</dbReference>
<dbReference type="EMBL" id="SIRE01000013">
    <property type="protein sequence ID" value="TBL76577.1"/>
    <property type="molecule type" value="Genomic_DNA"/>
</dbReference>
<accession>A0A4Q9DMQ4</accession>
<evidence type="ECO:0000256" key="5">
    <source>
        <dbReference type="PROSITE-ProRule" id="PRU00169"/>
    </source>
</evidence>
<dbReference type="AlphaFoldDB" id="A0A4Q9DMQ4"/>
<dbReference type="SUPFAM" id="SSF46894">
    <property type="entry name" value="C-terminal effector domain of the bipartite response regulators"/>
    <property type="match status" value="1"/>
</dbReference>
<name>A0A4Q9DMQ4_9BACL</name>
<dbReference type="InterPro" id="IPR000792">
    <property type="entry name" value="Tscrpt_reg_LuxR_C"/>
</dbReference>
<proteinExistence type="predicted"/>
<dbReference type="OrthoDB" id="9780153at2"/>
<keyword evidence="4" id="KW-0804">Transcription</keyword>
<evidence type="ECO:0000313" key="9">
    <source>
        <dbReference type="Proteomes" id="UP000293142"/>
    </source>
</evidence>